<keyword evidence="1" id="KW-0863">Zinc-finger</keyword>
<dbReference type="PANTHER" id="PTHR46410">
    <property type="entry name" value="AT-RICH INTERACTIVE DOMAIN-CONTAINING PROTEIN 2"/>
    <property type="match status" value="1"/>
</dbReference>
<dbReference type="InterPro" id="IPR036875">
    <property type="entry name" value="Znf_CCHC_sf"/>
</dbReference>
<dbReference type="SMART" id="SM00343">
    <property type="entry name" value="ZnF_C2HC"/>
    <property type="match status" value="1"/>
</dbReference>
<dbReference type="InterPro" id="IPR001606">
    <property type="entry name" value="ARID_dom"/>
</dbReference>
<dbReference type="PROSITE" id="PS50158">
    <property type="entry name" value="ZF_CCHC"/>
    <property type="match status" value="1"/>
</dbReference>
<dbReference type="GO" id="GO:0003677">
    <property type="term" value="F:DNA binding"/>
    <property type="evidence" value="ECO:0007669"/>
    <property type="project" value="UniProtKB-KW"/>
</dbReference>
<dbReference type="Gene3D" id="1.10.150.60">
    <property type="entry name" value="ARID DNA-binding domain"/>
    <property type="match status" value="1"/>
</dbReference>
<organism evidence="5 6">
    <name type="scientific">Tanacetum coccineum</name>
    <dbReference type="NCBI Taxonomy" id="301880"/>
    <lineage>
        <taxon>Eukaryota</taxon>
        <taxon>Viridiplantae</taxon>
        <taxon>Streptophyta</taxon>
        <taxon>Embryophyta</taxon>
        <taxon>Tracheophyta</taxon>
        <taxon>Spermatophyta</taxon>
        <taxon>Magnoliopsida</taxon>
        <taxon>eudicotyledons</taxon>
        <taxon>Gunneridae</taxon>
        <taxon>Pentapetalae</taxon>
        <taxon>asterids</taxon>
        <taxon>campanulids</taxon>
        <taxon>Asterales</taxon>
        <taxon>Asteraceae</taxon>
        <taxon>Asteroideae</taxon>
        <taxon>Anthemideae</taxon>
        <taxon>Anthemidinae</taxon>
        <taxon>Tanacetum</taxon>
    </lineage>
</organism>
<keyword evidence="5" id="KW-0238">DNA-binding</keyword>
<dbReference type="Gene3D" id="4.10.60.10">
    <property type="entry name" value="Zinc finger, CCHC-type"/>
    <property type="match status" value="1"/>
</dbReference>
<dbReference type="InterPro" id="IPR036431">
    <property type="entry name" value="ARID_dom_sf"/>
</dbReference>
<feature type="compositionally biased region" description="Polar residues" evidence="2">
    <location>
        <begin position="513"/>
        <end position="524"/>
    </location>
</feature>
<feature type="region of interest" description="Disordered" evidence="2">
    <location>
        <begin position="502"/>
        <end position="524"/>
    </location>
</feature>
<dbReference type="CDD" id="cd16100">
    <property type="entry name" value="ARID"/>
    <property type="match status" value="1"/>
</dbReference>
<protein>
    <submittedName>
        <fullName evidence="5">ARID DNA-binding domain-containing protein</fullName>
    </submittedName>
</protein>
<dbReference type="Pfam" id="PF01388">
    <property type="entry name" value="ARID"/>
    <property type="match status" value="1"/>
</dbReference>
<dbReference type="InterPro" id="IPR001878">
    <property type="entry name" value="Znf_CCHC"/>
</dbReference>
<evidence type="ECO:0000259" key="3">
    <source>
        <dbReference type="PROSITE" id="PS50158"/>
    </source>
</evidence>
<accession>A0ABQ4ZUW5</accession>
<feature type="domain" description="CCHC-type" evidence="3">
    <location>
        <begin position="95"/>
        <end position="110"/>
    </location>
</feature>
<reference evidence="5" key="2">
    <citation type="submission" date="2022-01" db="EMBL/GenBank/DDBJ databases">
        <authorList>
            <person name="Yamashiro T."/>
            <person name="Shiraishi A."/>
            <person name="Satake H."/>
            <person name="Nakayama K."/>
        </authorList>
    </citation>
    <scope>NUCLEOTIDE SEQUENCE</scope>
</reference>
<evidence type="ECO:0000313" key="5">
    <source>
        <dbReference type="EMBL" id="GJS92932.1"/>
    </source>
</evidence>
<dbReference type="SUPFAM" id="SSF57756">
    <property type="entry name" value="Retrovirus zinc finger-like domains"/>
    <property type="match status" value="1"/>
</dbReference>
<evidence type="ECO:0000313" key="6">
    <source>
        <dbReference type="Proteomes" id="UP001151760"/>
    </source>
</evidence>
<feature type="compositionally biased region" description="Basic and acidic residues" evidence="2">
    <location>
        <begin position="502"/>
        <end position="512"/>
    </location>
</feature>
<reference evidence="5" key="1">
    <citation type="journal article" date="2022" name="Int. J. Mol. Sci.">
        <title>Draft Genome of Tanacetum Coccineum: Genomic Comparison of Closely Related Tanacetum-Family Plants.</title>
        <authorList>
            <person name="Yamashiro T."/>
            <person name="Shiraishi A."/>
            <person name="Nakayama K."/>
            <person name="Satake H."/>
        </authorList>
    </citation>
    <scope>NUCLEOTIDE SEQUENCE</scope>
</reference>
<proteinExistence type="predicted"/>
<dbReference type="EMBL" id="BQNB010011617">
    <property type="protein sequence ID" value="GJS92932.1"/>
    <property type="molecule type" value="Genomic_DNA"/>
</dbReference>
<keyword evidence="1" id="KW-0479">Metal-binding</keyword>
<keyword evidence="1" id="KW-0862">Zinc</keyword>
<dbReference type="PANTHER" id="PTHR46410:SF26">
    <property type="entry name" value="BULB-TYPE LECTIN DOMAIN-CONTAINING PROTEIN-RELATED"/>
    <property type="match status" value="1"/>
</dbReference>
<evidence type="ECO:0000259" key="4">
    <source>
        <dbReference type="PROSITE" id="PS51011"/>
    </source>
</evidence>
<dbReference type="PROSITE" id="PS51011">
    <property type="entry name" value="ARID"/>
    <property type="match status" value="1"/>
</dbReference>
<keyword evidence="6" id="KW-1185">Reference proteome</keyword>
<comment type="caution">
    <text evidence="5">The sequence shown here is derived from an EMBL/GenBank/DDBJ whole genome shotgun (WGS) entry which is preliminary data.</text>
</comment>
<evidence type="ECO:0000256" key="1">
    <source>
        <dbReference type="PROSITE-ProRule" id="PRU00047"/>
    </source>
</evidence>
<name>A0ABQ4ZUW5_9ASTR</name>
<dbReference type="SUPFAM" id="SSF46774">
    <property type="entry name" value="ARID-like"/>
    <property type="match status" value="1"/>
</dbReference>
<dbReference type="Proteomes" id="UP001151760">
    <property type="component" value="Unassembled WGS sequence"/>
</dbReference>
<evidence type="ECO:0000256" key="2">
    <source>
        <dbReference type="SAM" id="MobiDB-lite"/>
    </source>
</evidence>
<gene>
    <name evidence="5" type="ORF">Tco_0799900</name>
</gene>
<feature type="domain" description="ARID" evidence="4">
    <location>
        <begin position="309"/>
        <end position="406"/>
    </location>
</feature>
<dbReference type="Pfam" id="PF00098">
    <property type="entry name" value="zf-CCHC"/>
    <property type="match status" value="1"/>
</dbReference>
<sequence length="524" mass="60572">MASINSFYENRWSRPNSSACGHSNMWHQSKSLGRPLRKRLHYDFIQRQLKREKEARLGNCIRQITHDCKDMLRKKLEEIELYNSTISQNRNRKQKCYKCRQRGHIIKNCPMKEKKYDEGTKKVGNTSVMMKGQESANLINKELMTTKPTVSLKYPEWIHFSTKCMIKGTDQGHWDDIWYISNDTNMHLCSKLNLFCNIKENFAVNKLDDQMKFLFTYGIGEVVVKNGDQGYLIPGVHYAPEVTLNILSIELLERQGIEIIYEDNTCRLIYMFSNPKDHKLNEDKLRTMQNEYLEKYFDSLEKGDTSNTEMKSVGMISMEDDLIEIKGTIYSTRRSLPGPIPPKINGVTIYLMDLYKLVESLGGYLSVYFAKDFGKIGEILGLSIQDGEEVRKCYINFLDVFTSYYKTARVPKQEHNLVLGMPTKIVEKGKKNTCLASHQCDFAEIQAPNMEAANRKGKEKIEHFGIILEDTRKESDSHHFQPIQPNIKRSLSMNKDMQGIIKKTEPADKEDTNSSSSDGFTIIT</sequence>